<feature type="region of interest" description="Disordered" evidence="1">
    <location>
        <begin position="1"/>
        <end position="79"/>
    </location>
</feature>
<comment type="caution">
    <text evidence="2">The sequence shown here is derived from an EMBL/GenBank/DDBJ whole genome shotgun (WGS) entry which is preliminary data.</text>
</comment>
<dbReference type="EMBL" id="PPEA01000678">
    <property type="protein sequence ID" value="PQM45023.1"/>
    <property type="molecule type" value="Genomic_DNA"/>
</dbReference>
<protein>
    <submittedName>
        <fullName evidence="2">Uncharacterized protein</fullName>
    </submittedName>
</protein>
<gene>
    <name evidence="2" type="ORF">C1Y40_04810</name>
</gene>
<name>A0A2S8BEE1_9MYCO</name>
<evidence type="ECO:0000313" key="2">
    <source>
        <dbReference type="EMBL" id="PQM45023.1"/>
    </source>
</evidence>
<feature type="compositionally biased region" description="Polar residues" evidence="1">
    <location>
        <begin position="1"/>
        <end position="13"/>
    </location>
</feature>
<reference evidence="2 3" key="1">
    <citation type="journal article" date="2017" name="Int. J. Syst. Evol. Microbiol.">
        <title>Mycobacterium talmoniae sp. nov., a slowly growing mycobacterium isolated from human respiratory samples.</title>
        <authorList>
            <person name="Davidson R.M."/>
            <person name="DeGroote M.A."/>
            <person name="Marola J.L."/>
            <person name="Buss S."/>
            <person name="Jones V."/>
            <person name="McNeil M.R."/>
            <person name="Freifeld A.G."/>
            <person name="Elaine Epperson L."/>
            <person name="Hasan N.A."/>
            <person name="Jackson M."/>
            <person name="Iwen P.C."/>
            <person name="Salfinger M."/>
            <person name="Strong M."/>
        </authorList>
    </citation>
    <scope>NUCLEOTIDE SEQUENCE [LARGE SCALE GENOMIC DNA]</scope>
    <source>
        <strain evidence="2 3">ATCC BAA-2683</strain>
    </source>
</reference>
<accession>A0A2S8BEE1</accession>
<evidence type="ECO:0000256" key="1">
    <source>
        <dbReference type="SAM" id="MobiDB-lite"/>
    </source>
</evidence>
<evidence type="ECO:0000313" key="3">
    <source>
        <dbReference type="Proteomes" id="UP000238296"/>
    </source>
</evidence>
<proteinExistence type="predicted"/>
<feature type="compositionally biased region" description="Low complexity" evidence="1">
    <location>
        <begin position="67"/>
        <end position="79"/>
    </location>
</feature>
<dbReference type="Proteomes" id="UP000238296">
    <property type="component" value="Unassembled WGS sequence"/>
</dbReference>
<dbReference type="AlphaFoldDB" id="A0A2S8BEE1"/>
<sequence>MCTPLTSMPSTRLASARLATGTTTAGQPSCLAASTAGSTPCTGRTRPSSASSPSNTVLRNRSQGCFRSAESTAAASARS</sequence>
<organism evidence="2 3">
    <name type="scientific">Mycobacterium talmoniae</name>
    <dbReference type="NCBI Taxonomy" id="1858794"/>
    <lineage>
        <taxon>Bacteria</taxon>
        <taxon>Bacillati</taxon>
        <taxon>Actinomycetota</taxon>
        <taxon>Actinomycetes</taxon>
        <taxon>Mycobacteriales</taxon>
        <taxon>Mycobacteriaceae</taxon>
        <taxon>Mycobacterium</taxon>
    </lineage>
</organism>
<feature type="compositionally biased region" description="Polar residues" evidence="1">
    <location>
        <begin position="35"/>
        <end position="65"/>
    </location>
</feature>